<evidence type="ECO:0000313" key="1">
    <source>
        <dbReference type="EMBL" id="KAL3066992.1"/>
    </source>
</evidence>
<accession>A0ABD2HLY3</accession>
<gene>
    <name evidence="1" type="ORF">OYC64_016859</name>
</gene>
<dbReference type="AlphaFoldDB" id="A0ABD2HLY3"/>
<comment type="caution">
    <text evidence="1">The sequence shown here is derived from an EMBL/GenBank/DDBJ whole genome shotgun (WGS) entry which is preliminary data.</text>
</comment>
<name>A0ABD2HLY3_PAGBO</name>
<protein>
    <submittedName>
        <fullName evidence="1">Uncharacterized protein</fullName>
    </submittedName>
</protein>
<reference evidence="1 2" key="1">
    <citation type="journal article" date="2022" name="G3 (Bethesda)">
        <title>Evaluating Illumina-, Nanopore-, and PacBio-based genome assembly strategies with the bald notothen, Trematomus borchgrevinki.</title>
        <authorList>
            <person name="Rayamajhi N."/>
            <person name="Cheng C.C."/>
            <person name="Catchen J.M."/>
        </authorList>
    </citation>
    <scope>NUCLEOTIDE SEQUENCE [LARGE SCALE GENOMIC DNA]</scope>
    <source>
        <strain evidence="1">AGRC-2024</strain>
    </source>
</reference>
<organism evidence="1 2">
    <name type="scientific">Pagothenia borchgrevinki</name>
    <name type="common">Bald rockcod</name>
    <name type="synonym">Trematomus borchgrevinki</name>
    <dbReference type="NCBI Taxonomy" id="8213"/>
    <lineage>
        <taxon>Eukaryota</taxon>
        <taxon>Metazoa</taxon>
        <taxon>Chordata</taxon>
        <taxon>Craniata</taxon>
        <taxon>Vertebrata</taxon>
        <taxon>Euteleostomi</taxon>
        <taxon>Actinopterygii</taxon>
        <taxon>Neopterygii</taxon>
        <taxon>Teleostei</taxon>
        <taxon>Neoteleostei</taxon>
        <taxon>Acanthomorphata</taxon>
        <taxon>Eupercaria</taxon>
        <taxon>Perciformes</taxon>
        <taxon>Notothenioidei</taxon>
        <taxon>Nototheniidae</taxon>
        <taxon>Pagothenia</taxon>
    </lineage>
</organism>
<dbReference type="EMBL" id="JBIYXZ010002068">
    <property type="protein sequence ID" value="KAL3066992.1"/>
    <property type="molecule type" value="Genomic_DNA"/>
</dbReference>
<evidence type="ECO:0000313" key="2">
    <source>
        <dbReference type="Proteomes" id="UP001619887"/>
    </source>
</evidence>
<keyword evidence="2" id="KW-1185">Reference proteome</keyword>
<sequence length="61" mass="6382">MGNAATCKACGTDKGLKTTGSDNDLNHHTDYYGNTDSGSEVDDSLSDSNTSFLRAARAGEH</sequence>
<proteinExistence type="predicted"/>
<reference evidence="1 2" key="2">
    <citation type="journal article" date="2024" name="G3 (Bethesda)">
        <title>The genome of the cryopelagic Antarctic bald notothen, Trematomus borchgrevinki.</title>
        <authorList>
            <person name="Rayamajhi N."/>
            <person name="Rivera-Colon A.G."/>
            <person name="Minhas B.F."/>
            <person name="Cheng C.C."/>
            <person name="Catchen J.M."/>
        </authorList>
    </citation>
    <scope>NUCLEOTIDE SEQUENCE [LARGE SCALE GENOMIC DNA]</scope>
    <source>
        <strain evidence="1">AGRC-2024</strain>
    </source>
</reference>
<dbReference type="Proteomes" id="UP001619887">
    <property type="component" value="Unassembled WGS sequence"/>
</dbReference>